<feature type="domain" description="Peptidase S33 tripeptidyl aminopeptidase-like C-terminal" evidence="4">
    <location>
        <begin position="384"/>
        <end position="484"/>
    </location>
</feature>
<dbReference type="RefSeq" id="WP_343048375.1">
    <property type="nucleotide sequence ID" value="NZ_JACCFW010000001.1"/>
</dbReference>
<keyword evidence="6" id="KW-1185">Reference proteome</keyword>
<dbReference type="Gene3D" id="3.40.50.1820">
    <property type="entry name" value="alpha/beta hydrolase"/>
    <property type="match status" value="1"/>
</dbReference>
<evidence type="ECO:0000313" key="6">
    <source>
        <dbReference type="Proteomes" id="UP000571817"/>
    </source>
</evidence>
<dbReference type="EMBL" id="JACCFW010000001">
    <property type="protein sequence ID" value="NYJ73421.1"/>
    <property type="molecule type" value="Genomic_DNA"/>
</dbReference>
<accession>A0A853DET4</accession>
<dbReference type="InterPro" id="IPR013595">
    <property type="entry name" value="Pept_S33_TAP-like_C"/>
</dbReference>
<keyword evidence="2" id="KW-0732">Signal</keyword>
<evidence type="ECO:0000256" key="1">
    <source>
        <dbReference type="ARBA" id="ARBA00010088"/>
    </source>
</evidence>
<dbReference type="PANTHER" id="PTHR43248:SF29">
    <property type="entry name" value="TRIPEPTIDYL AMINOPEPTIDASE"/>
    <property type="match status" value="1"/>
</dbReference>
<evidence type="ECO:0000313" key="5">
    <source>
        <dbReference type="EMBL" id="NYJ73421.1"/>
    </source>
</evidence>
<dbReference type="InterPro" id="IPR051601">
    <property type="entry name" value="Serine_prot/Carboxylest_S33"/>
</dbReference>
<reference evidence="5 6" key="1">
    <citation type="submission" date="2020-07" db="EMBL/GenBank/DDBJ databases">
        <title>Sequencing the genomes of 1000 actinobacteria strains.</title>
        <authorList>
            <person name="Klenk H.-P."/>
        </authorList>
    </citation>
    <scope>NUCLEOTIDE SEQUENCE [LARGE SCALE GENOMIC DNA]</scope>
    <source>
        <strain evidence="5 6">DSM 29531</strain>
    </source>
</reference>
<evidence type="ECO:0000256" key="3">
    <source>
        <dbReference type="ARBA" id="ARBA00022801"/>
    </source>
</evidence>
<dbReference type="GO" id="GO:0016787">
    <property type="term" value="F:hydrolase activity"/>
    <property type="evidence" value="ECO:0007669"/>
    <property type="project" value="UniProtKB-KW"/>
</dbReference>
<keyword evidence="3" id="KW-0378">Hydrolase</keyword>
<evidence type="ECO:0000259" key="4">
    <source>
        <dbReference type="Pfam" id="PF08386"/>
    </source>
</evidence>
<sequence length="484" mass="50020">MGSSTPSSSTPVPPSVTRAPTPTLAKFYSQKIAWKDCDGVQCAKLTVPLDYANPTGATIQLAIDRVPATGSRKGSLVVNPGGPGGSGYDYAAAADQIVTGSIRKAYDVVGFDPRGVQRSDPIECVSGSQLDSILGSDPTPDDAAEVAAATATAKGFGAACKANAGPLLGHVSTVEVARDLDVLRAALGSPKLDYLGKSYGTLIGSTYAGLFPHNVGRMVLDGVVPPDLTSEQVAQGQAGGFELATRSYVANCVSSGDCPLGSSVDAGMARIRAFLKQVDAEPLPVSGQGDVKKLTEGWASLGIAEAMYDKGSWSTLTKAMKQAFSGKGDRLMALADQYADRGSDGKYQGNIMQVGNTVNCLDQPSSSNPATYEADVTSFSKTAPTWGPFLAWSGLTCAEWPLKATGTAHRISAAGSGPILVVGTTRDPATPYAWSQRLASELSNGHLLTYDGDGHTAYGQSGCVDDTVDAYLLEGKVPAEGTRC</sequence>
<dbReference type="SUPFAM" id="SSF53474">
    <property type="entry name" value="alpha/beta-Hydrolases"/>
    <property type="match status" value="1"/>
</dbReference>
<proteinExistence type="inferred from homology"/>
<dbReference type="InterPro" id="IPR029058">
    <property type="entry name" value="AB_hydrolase_fold"/>
</dbReference>
<name>A0A853DET4_9MICO</name>
<comment type="caution">
    <text evidence="5">The sequence shown here is derived from an EMBL/GenBank/DDBJ whole genome shotgun (WGS) entry which is preliminary data.</text>
</comment>
<comment type="similarity">
    <text evidence="1">Belongs to the peptidase S33 family.</text>
</comment>
<organism evidence="5 6">
    <name type="scientific">Allobranchiibius huperziae</name>
    <dbReference type="NCBI Taxonomy" id="1874116"/>
    <lineage>
        <taxon>Bacteria</taxon>
        <taxon>Bacillati</taxon>
        <taxon>Actinomycetota</taxon>
        <taxon>Actinomycetes</taxon>
        <taxon>Micrococcales</taxon>
        <taxon>Dermacoccaceae</taxon>
        <taxon>Allobranchiibius</taxon>
    </lineage>
</organism>
<evidence type="ECO:0000256" key="2">
    <source>
        <dbReference type="ARBA" id="ARBA00022729"/>
    </source>
</evidence>
<dbReference type="Proteomes" id="UP000571817">
    <property type="component" value="Unassembled WGS sequence"/>
</dbReference>
<dbReference type="Pfam" id="PF08386">
    <property type="entry name" value="Abhydrolase_4"/>
    <property type="match status" value="1"/>
</dbReference>
<gene>
    <name evidence="5" type="ORF">HNR15_000384</name>
</gene>
<dbReference type="AlphaFoldDB" id="A0A853DET4"/>
<protein>
    <submittedName>
        <fullName evidence="5">Pimeloyl-ACP methyl ester carboxylesterase</fullName>
    </submittedName>
</protein>
<dbReference type="PANTHER" id="PTHR43248">
    <property type="entry name" value="2-SUCCINYL-6-HYDROXY-2,4-CYCLOHEXADIENE-1-CARBOXYLATE SYNTHASE"/>
    <property type="match status" value="1"/>
</dbReference>